<dbReference type="OMA" id="CPCQVAR"/>
<evidence type="ECO:0008006" key="4">
    <source>
        <dbReference type="Google" id="ProtNLM"/>
    </source>
</evidence>
<dbReference type="AlphaFoldDB" id="A0A1Y2EWW8"/>
<gene>
    <name evidence="2" type="ORF">BCR37DRAFT_335876</name>
</gene>
<feature type="non-terminal residue" evidence="2">
    <location>
        <position position="94"/>
    </location>
</feature>
<accession>A0A1Y2EWW8</accession>
<dbReference type="Pfam" id="PF04749">
    <property type="entry name" value="PLAC8"/>
    <property type="match status" value="1"/>
</dbReference>
<dbReference type="NCBIfam" id="TIGR01571">
    <property type="entry name" value="A_thal_Cys_rich"/>
    <property type="match status" value="1"/>
</dbReference>
<name>A0A1Y2EWW8_PROLT</name>
<evidence type="ECO:0000256" key="1">
    <source>
        <dbReference type="SAM" id="Phobius"/>
    </source>
</evidence>
<keyword evidence="3" id="KW-1185">Reference proteome</keyword>
<organism evidence="2 3">
    <name type="scientific">Protomyces lactucae-debilis</name>
    <dbReference type="NCBI Taxonomy" id="2754530"/>
    <lineage>
        <taxon>Eukaryota</taxon>
        <taxon>Fungi</taxon>
        <taxon>Dikarya</taxon>
        <taxon>Ascomycota</taxon>
        <taxon>Taphrinomycotina</taxon>
        <taxon>Taphrinomycetes</taxon>
        <taxon>Taphrinales</taxon>
        <taxon>Protomycetaceae</taxon>
        <taxon>Protomyces</taxon>
    </lineage>
</organism>
<reference evidence="2 3" key="1">
    <citation type="submission" date="2016-07" db="EMBL/GenBank/DDBJ databases">
        <title>Pervasive Adenine N6-methylation of Active Genes in Fungi.</title>
        <authorList>
            <consortium name="DOE Joint Genome Institute"/>
            <person name="Mondo S.J."/>
            <person name="Dannebaum R.O."/>
            <person name="Kuo R.C."/>
            <person name="Labutti K."/>
            <person name="Haridas S."/>
            <person name="Kuo A."/>
            <person name="Salamov A."/>
            <person name="Ahrendt S.R."/>
            <person name="Lipzen A."/>
            <person name="Sullivan W."/>
            <person name="Andreopoulos W.B."/>
            <person name="Clum A."/>
            <person name="Lindquist E."/>
            <person name="Daum C."/>
            <person name="Ramamoorthy G.K."/>
            <person name="Gryganskyi A."/>
            <person name="Culley D."/>
            <person name="Magnuson J.K."/>
            <person name="James T.Y."/>
            <person name="O'Malley M.A."/>
            <person name="Stajich J.E."/>
            <person name="Spatafora J.W."/>
            <person name="Visel A."/>
            <person name="Grigoriev I.V."/>
        </authorList>
    </citation>
    <scope>NUCLEOTIDE SEQUENCE [LARGE SCALE GENOMIC DNA]</scope>
    <source>
        <strain evidence="2 3">12-1054</strain>
    </source>
</reference>
<comment type="caution">
    <text evidence="2">The sequence shown here is derived from an EMBL/GenBank/DDBJ whole genome shotgun (WGS) entry which is preliminary data.</text>
</comment>
<dbReference type="PANTHER" id="PTHR15907">
    <property type="entry name" value="DUF614 FAMILY PROTEIN-RELATED"/>
    <property type="match status" value="1"/>
</dbReference>
<evidence type="ECO:0000313" key="3">
    <source>
        <dbReference type="Proteomes" id="UP000193685"/>
    </source>
</evidence>
<sequence length="94" mass="10584">YDCMSPCHLCLTAFCCPCVVYGRNVTRMQNPTDPDDFPINLPCLFYYFLGCFGLQCCLGAFSRVQHRSQMGVEGDPLEDFCAHFCCTTCALTQE</sequence>
<dbReference type="GeneID" id="63783802"/>
<protein>
    <recommendedName>
        <fullName evidence="4">PLAC8 family-domain-containing protein</fullName>
    </recommendedName>
</protein>
<feature type="non-terminal residue" evidence="2">
    <location>
        <position position="1"/>
    </location>
</feature>
<keyword evidence="1" id="KW-0472">Membrane</keyword>
<dbReference type="OrthoDB" id="1045822at2759"/>
<dbReference type="InterPro" id="IPR006461">
    <property type="entry name" value="PLAC_motif_containing"/>
</dbReference>
<dbReference type="STRING" id="56484.A0A1Y2EWW8"/>
<feature type="transmembrane region" description="Helical" evidence="1">
    <location>
        <begin position="44"/>
        <end position="61"/>
    </location>
</feature>
<dbReference type="RefSeq" id="XP_040722503.1">
    <property type="nucleotide sequence ID" value="XM_040867203.1"/>
</dbReference>
<evidence type="ECO:0000313" key="2">
    <source>
        <dbReference type="EMBL" id="ORY76050.1"/>
    </source>
</evidence>
<dbReference type="Proteomes" id="UP000193685">
    <property type="component" value="Unassembled WGS sequence"/>
</dbReference>
<proteinExistence type="predicted"/>
<keyword evidence="1" id="KW-1133">Transmembrane helix</keyword>
<keyword evidence="1" id="KW-0812">Transmembrane</keyword>
<dbReference type="EMBL" id="MCFI01000024">
    <property type="protein sequence ID" value="ORY76050.1"/>
    <property type="molecule type" value="Genomic_DNA"/>
</dbReference>